<name>A0A8R2F8K7_ACYPI</name>
<evidence type="ECO:0000256" key="2">
    <source>
        <dbReference type="ARBA" id="ARBA00006247"/>
    </source>
</evidence>
<dbReference type="InterPro" id="IPR010159">
    <property type="entry name" value="N-acyl_aa_amidohydrolase"/>
</dbReference>
<evidence type="ECO:0000256" key="7">
    <source>
        <dbReference type="ARBA" id="ARBA00022833"/>
    </source>
</evidence>
<keyword evidence="6" id="KW-0378">Hydrolase</keyword>
<dbReference type="OrthoDB" id="3064516at2759"/>
<keyword evidence="4" id="KW-0963">Cytoplasm</keyword>
<keyword evidence="7 10" id="KW-0862">Zinc</keyword>
<protein>
    <recommendedName>
        <fullName evidence="3">N-acyl-aliphatic-L-amino acid amidohydrolase</fullName>
        <ecNumber evidence="3">3.5.1.14</ecNumber>
    </recommendedName>
    <alternativeName>
        <fullName evidence="8">N-acyl-L-amino-acid amidohydrolase</fullName>
    </alternativeName>
</protein>
<evidence type="ECO:0000313" key="13">
    <source>
        <dbReference type="EnsemblMetazoa" id="XP_008181414.1"/>
    </source>
</evidence>
<sequence>MAEFFKTKRRKMSSSRDGDENEAVTNFREYLRIPTVHPDVDYSKCVEFLLRQAQSLNLPSNIYYMAPGKPIVVITWLGQKPELPSILLNSHTDVVPVYSEFWTHDPFSAHKDKNGNIYARGAQDMKCVGIQYIETIRKYLKDKLVFDRTIHMLFVPDEETGGHLGMKLFVGSPEFASLNVGFALDEGLASSDDSFSIYYGERTLWHLQIKCTGTPGHGSLLHENTAGEKLQYVINKFMNWREHEKLRMETCKLGSGDITSINLTMVNGGCQINVVPPELTVSFDVRLSIAVDVTTIEKTVKEWCEEAGEGVTLEFISKSPFIQPTLISPENPWWVTFKNECDKMNLKTKTYIFPGATDSRYIREIGIPALGFSPINNTPILLHDHDEFLNEKTFLDGIDIYYNIIKSLASV</sequence>
<feature type="binding site" evidence="10">
    <location>
        <position position="186"/>
    </location>
    <ligand>
        <name>Zn(2+)</name>
        <dbReference type="ChEBI" id="CHEBI:29105"/>
        <label>1</label>
    </ligand>
</feature>
<feature type="active site" evidence="9">
    <location>
        <position position="93"/>
    </location>
</feature>
<keyword evidence="5 10" id="KW-0479">Metal-binding</keyword>
<feature type="region of interest" description="Disordered" evidence="11">
    <location>
        <begin position="1"/>
        <end position="20"/>
    </location>
</feature>
<evidence type="ECO:0000256" key="11">
    <source>
        <dbReference type="SAM" id="MobiDB-lite"/>
    </source>
</evidence>
<dbReference type="SUPFAM" id="SSF55031">
    <property type="entry name" value="Bacterial exopeptidase dimerisation domain"/>
    <property type="match status" value="1"/>
</dbReference>
<dbReference type="PIRSF" id="PIRSF036696">
    <property type="entry name" value="ACY-1"/>
    <property type="match status" value="1"/>
</dbReference>
<feature type="binding site" evidence="10">
    <location>
        <position position="91"/>
    </location>
    <ligand>
        <name>Zn(2+)</name>
        <dbReference type="ChEBI" id="CHEBI:29105"/>
        <label>1</label>
    </ligand>
</feature>
<evidence type="ECO:0000259" key="12">
    <source>
        <dbReference type="Pfam" id="PF07687"/>
    </source>
</evidence>
<keyword evidence="14" id="KW-1185">Reference proteome</keyword>
<dbReference type="InterPro" id="IPR052083">
    <property type="entry name" value="Aminoacylase-1_M20A"/>
</dbReference>
<dbReference type="Gene3D" id="1.10.150.900">
    <property type="match status" value="1"/>
</dbReference>
<dbReference type="GO" id="GO:0046872">
    <property type="term" value="F:metal ion binding"/>
    <property type="evidence" value="ECO:0007669"/>
    <property type="project" value="UniProtKB-KW"/>
</dbReference>
<evidence type="ECO:0000256" key="4">
    <source>
        <dbReference type="ARBA" id="ARBA00022490"/>
    </source>
</evidence>
<dbReference type="GO" id="GO:0004046">
    <property type="term" value="F:aminoacylase activity"/>
    <property type="evidence" value="ECO:0007669"/>
    <property type="project" value="UniProtKB-EC"/>
</dbReference>
<evidence type="ECO:0000256" key="1">
    <source>
        <dbReference type="ARBA" id="ARBA00004496"/>
    </source>
</evidence>
<dbReference type="NCBIfam" id="TIGR01880">
    <property type="entry name" value="Ac-peptdase-euk"/>
    <property type="match status" value="1"/>
</dbReference>
<evidence type="ECO:0000256" key="10">
    <source>
        <dbReference type="PIRSR" id="PIRSR036696-2"/>
    </source>
</evidence>
<dbReference type="CDD" id="cd05646">
    <property type="entry name" value="M20_AcylaseI_like"/>
    <property type="match status" value="1"/>
</dbReference>
<feature type="active site" description="Proton acceptor" evidence="9">
    <location>
        <position position="158"/>
    </location>
</feature>
<comment type="similarity">
    <text evidence="2">Belongs to the peptidase M20A family.</text>
</comment>
<dbReference type="InterPro" id="IPR001261">
    <property type="entry name" value="ArgE/DapE_CS"/>
</dbReference>
<dbReference type="PROSITE" id="PS00758">
    <property type="entry name" value="ARGE_DAPE_CPG2_1"/>
    <property type="match status" value="1"/>
</dbReference>
<dbReference type="GO" id="GO:0006520">
    <property type="term" value="P:amino acid metabolic process"/>
    <property type="evidence" value="ECO:0007669"/>
    <property type="project" value="InterPro"/>
</dbReference>
<reference evidence="14" key="1">
    <citation type="submission" date="2010-06" db="EMBL/GenBank/DDBJ databases">
        <authorList>
            <person name="Jiang H."/>
            <person name="Abraham K."/>
            <person name="Ali S."/>
            <person name="Alsbrooks S.L."/>
            <person name="Anim B.N."/>
            <person name="Anosike U.S."/>
            <person name="Attaway T."/>
            <person name="Bandaranaike D.P."/>
            <person name="Battles P.K."/>
            <person name="Bell S.N."/>
            <person name="Bell A.V."/>
            <person name="Beltran B."/>
            <person name="Bickham C."/>
            <person name="Bustamante Y."/>
            <person name="Caleb T."/>
            <person name="Canada A."/>
            <person name="Cardenas V."/>
            <person name="Carter K."/>
            <person name="Chacko J."/>
            <person name="Chandrabose M.N."/>
            <person name="Chavez D."/>
            <person name="Chavez A."/>
            <person name="Chen L."/>
            <person name="Chu H.-S."/>
            <person name="Claassen K.J."/>
            <person name="Cockrell R."/>
            <person name="Collins M."/>
            <person name="Cooper J.A."/>
            <person name="Cree A."/>
            <person name="Curry S.M."/>
            <person name="Da Y."/>
            <person name="Dao M.D."/>
            <person name="Das B."/>
            <person name="Davila M.-L."/>
            <person name="Davy-Carroll L."/>
            <person name="Denson S."/>
            <person name="Dinh H."/>
            <person name="Ebong V.E."/>
            <person name="Edwards J.R."/>
            <person name="Egan A."/>
            <person name="El-Daye J."/>
            <person name="Escobedo L."/>
            <person name="Fernandez S."/>
            <person name="Fernando P.R."/>
            <person name="Flagg N."/>
            <person name="Forbes L.D."/>
            <person name="Fowler R.G."/>
            <person name="Fu Q."/>
            <person name="Gabisi R.A."/>
            <person name="Ganer J."/>
            <person name="Garbino Pronczuk A."/>
            <person name="Garcia R.M."/>
            <person name="Garner T."/>
            <person name="Garrett T.E."/>
            <person name="Gonzalez D.A."/>
            <person name="Hamid H."/>
            <person name="Hawkins E.S."/>
            <person name="Hirani K."/>
            <person name="Hogues M.E."/>
            <person name="Hollins B."/>
            <person name="Hsiao C.-H."/>
            <person name="Jabil R."/>
            <person name="James M.L."/>
            <person name="Jhangiani S.N."/>
            <person name="Johnson B."/>
            <person name="Johnson Q."/>
            <person name="Joshi V."/>
            <person name="Kalu J.B."/>
            <person name="Kam C."/>
            <person name="Kashfia A."/>
            <person name="Keebler J."/>
            <person name="Kisamo H."/>
            <person name="Kovar C.L."/>
            <person name="Lago L.A."/>
            <person name="Lai C.-Y."/>
            <person name="Laidlaw J."/>
            <person name="Lara F."/>
            <person name="Le T.-K."/>
            <person name="Lee S.L."/>
            <person name="Legall F.H."/>
            <person name="Lemon S.J."/>
            <person name="Lewis L.R."/>
            <person name="Li B."/>
            <person name="Liu Y."/>
            <person name="Liu Y.-S."/>
            <person name="Lopez J."/>
            <person name="Lozado R.J."/>
            <person name="Lu J."/>
            <person name="Madu R.C."/>
            <person name="Maheshwari M."/>
            <person name="Maheshwari R."/>
            <person name="Malloy K."/>
            <person name="Martinez E."/>
            <person name="Mathew T."/>
            <person name="Mercado I.C."/>
            <person name="Mercado C."/>
            <person name="Meyer B."/>
            <person name="Montgomery K."/>
            <person name="Morgan M.B."/>
            <person name="Munidasa M."/>
            <person name="Nazareth L.V."/>
            <person name="Nelson J."/>
            <person name="Ng B.M."/>
            <person name="Nguyen N.B."/>
            <person name="Nguyen P.Q."/>
            <person name="Nguyen T."/>
            <person name="Obregon M."/>
            <person name="Okwuonu G.O."/>
            <person name="Onwere C.G."/>
            <person name="Orozco G."/>
            <person name="Parra A."/>
            <person name="Patel S."/>
            <person name="Patil S."/>
            <person name="Perez A."/>
            <person name="Perez Y."/>
            <person name="Pham C."/>
            <person name="Primus E.L."/>
            <person name="Pu L.-L."/>
            <person name="Puazo M."/>
            <person name="Qin X."/>
            <person name="Quiroz J.B."/>
            <person name="Reese J."/>
            <person name="Richards S."/>
            <person name="Rives C.M."/>
            <person name="Robberts R."/>
            <person name="Ruiz S.J."/>
            <person name="Ruiz M.J."/>
            <person name="Santibanez J."/>
            <person name="Schneider B.W."/>
            <person name="Sisson I."/>
            <person name="Smith M."/>
            <person name="Sodergren E."/>
            <person name="Song X.-Z."/>
            <person name="Song B.B."/>
            <person name="Summersgill H."/>
            <person name="Thelus R."/>
            <person name="Thornton R.D."/>
            <person name="Trejos Z.Y."/>
            <person name="Usmani K."/>
            <person name="Vattathil S."/>
            <person name="Villasana D."/>
            <person name="Walker D.L."/>
            <person name="Wang S."/>
            <person name="Wang K."/>
            <person name="White C.S."/>
            <person name="Williams A.C."/>
            <person name="Williamson J."/>
            <person name="Wilson K."/>
            <person name="Woghiren I.O."/>
            <person name="Woodworth J.R."/>
            <person name="Worley K.C."/>
            <person name="Wright R.A."/>
            <person name="Wu W."/>
            <person name="Young L."/>
            <person name="Zhang L."/>
            <person name="Zhang J."/>
            <person name="Zhu Y."/>
            <person name="Muzny D.M."/>
            <person name="Weinstock G."/>
            <person name="Gibbs R.A."/>
        </authorList>
    </citation>
    <scope>NUCLEOTIDE SEQUENCE [LARGE SCALE GENOMIC DNA]</scope>
    <source>
        <strain evidence="14">LSR1</strain>
    </source>
</reference>
<feature type="binding site" evidence="10">
    <location>
        <position position="159"/>
    </location>
    <ligand>
        <name>Zn(2+)</name>
        <dbReference type="ChEBI" id="CHEBI:29105"/>
        <label>2</label>
    </ligand>
</feature>
<comment type="subcellular location">
    <subcellularLocation>
        <location evidence="1">Cytoplasm</location>
    </subcellularLocation>
</comment>
<dbReference type="InterPro" id="IPR011650">
    <property type="entry name" value="Peptidase_M20_dimer"/>
</dbReference>
<dbReference type="Proteomes" id="UP000007819">
    <property type="component" value="Chromosome A2"/>
</dbReference>
<evidence type="ECO:0000256" key="5">
    <source>
        <dbReference type="ARBA" id="ARBA00022723"/>
    </source>
</evidence>
<feature type="binding site" evidence="10">
    <location>
        <position position="383"/>
    </location>
    <ligand>
        <name>Zn(2+)</name>
        <dbReference type="ChEBI" id="CHEBI:29105"/>
        <label>2</label>
    </ligand>
</feature>
<dbReference type="InterPro" id="IPR002933">
    <property type="entry name" value="Peptidase_M20"/>
</dbReference>
<evidence type="ECO:0000313" key="14">
    <source>
        <dbReference type="Proteomes" id="UP000007819"/>
    </source>
</evidence>
<reference evidence="13" key="2">
    <citation type="submission" date="2022-06" db="UniProtKB">
        <authorList>
            <consortium name="EnsemblMetazoa"/>
        </authorList>
    </citation>
    <scope>IDENTIFICATION</scope>
</reference>
<evidence type="ECO:0000256" key="3">
    <source>
        <dbReference type="ARBA" id="ARBA00011913"/>
    </source>
</evidence>
<dbReference type="AlphaFoldDB" id="A0A8R2F8K7"/>
<organism evidence="13 14">
    <name type="scientific">Acyrthosiphon pisum</name>
    <name type="common">Pea aphid</name>
    <dbReference type="NCBI Taxonomy" id="7029"/>
    <lineage>
        <taxon>Eukaryota</taxon>
        <taxon>Metazoa</taxon>
        <taxon>Ecdysozoa</taxon>
        <taxon>Arthropoda</taxon>
        <taxon>Hexapoda</taxon>
        <taxon>Insecta</taxon>
        <taxon>Pterygota</taxon>
        <taxon>Neoptera</taxon>
        <taxon>Paraneoptera</taxon>
        <taxon>Hemiptera</taxon>
        <taxon>Sternorrhyncha</taxon>
        <taxon>Aphidomorpha</taxon>
        <taxon>Aphidoidea</taxon>
        <taxon>Aphididae</taxon>
        <taxon>Macrosiphini</taxon>
        <taxon>Acyrthosiphon</taxon>
    </lineage>
</organism>
<feature type="domain" description="Peptidase M20 dimerisation" evidence="12">
    <location>
        <begin position="199"/>
        <end position="309"/>
    </location>
</feature>
<dbReference type="InterPro" id="IPR036264">
    <property type="entry name" value="Bact_exopeptidase_dim_dom"/>
</dbReference>
<dbReference type="GO" id="GO:0005737">
    <property type="term" value="C:cytoplasm"/>
    <property type="evidence" value="ECO:0007669"/>
    <property type="project" value="UniProtKB-SubCell"/>
</dbReference>
<proteinExistence type="inferred from homology"/>
<dbReference type="EnsemblMetazoa" id="XM_008183192.3">
    <property type="protein sequence ID" value="XP_008181414.1"/>
    <property type="gene ID" value="LOC100169089"/>
</dbReference>
<dbReference type="FunFam" id="3.30.70.360:FF:000005">
    <property type="entry name" value="Putative Aminoacylase-1"/>
    <property type="match status" value="1"/>
</dbReference>
<dbReference type="PANTHER" id="PTHR45892:SF1">
    <property type="entry name" value="AMINOACYLASE-1"/>
    <property type="match status" value="1"/>
</dbReference>
<gene>
    <name evidence="13" type="primary">100169089</name>
</gene>
<comment type="cofactor">
    <cofactor evidence="10">
        <name>Zn(2+)</name>
        <dbReference type="ChEBI" id="CHEBI:29105"/>
    </cofactor>
    <text evidence="10">Binds 2 Zn(2+) ions per subunit.</text>
</comment>
<accession>A0A8R2F8K7</accession>
<dbReference type="SUPFAM" id="SSF53187">
    <property type="entry name" value="Zn-dependent exopeptidases"/>
    <property type="match status" value="1"/>
</dbReference>
<dbReference type="Gene3D" id="3.40.630.10">
    <property type="entry name" value="Zn peptidases"/>
    <property type="match status" value="1"/>
</dbReference>
<evidence type="ECO:0000256" key="8">
    <source>
        <dbReference type="ARBA" id="ARBA00029656"/>
    </source>
</evidence>
<dbReference type="FunFam" id="1.10.150.900:FF:000001">
    <property type="entry name" value="Aminoacylase-1, putative"/>
    <property type="match status" value="1"/>
</dbReference>
<evidence type="ECO:0000256" key="9">
    <source>
        <dbReference type="PIRSR" id="PIRSR036696-1"/>
    </source>
</evidence>
<dbReference type="Pfam" id="PF01546">
    <property type="entry name" value="Peptidase_M20"/>
    <property type="match status" value="1"/>
</dbReference>
<dbReference type="Gene3D" id="3.30.70.360">
    <property type="match status" value="1"/>
</dbReference>
<dbReference type="PANTHER" id="PTHR45892">
    <property type="entry name" value="AMINOACYLASE-1"/>
    <property type="match status" value="1"/>
</dbReference>
<evidence type="ECO:0000256" key="6">
    <source>
        <dbReference type="ARBA" id="ARBA00022801"/>
    </source>
</evidence>
<dbReference type="FunFam" id="3.40.630.10:FF:000019">
    <property type="entry name" value="Aminoacylase 1"/>
    <property type="match status" value="1"/>
</dbReference>
<feature type="binding site" evidence="10">
    <location>
        <position position="124"/>
    </location>
    <ligand>
        <name>Zn(2+)</name>
        <dbReference type="ChEBI" id="CHEBI:29105"/>
        <label>2</label>
    </ligand>
</feature>
<dbReference type="Pfam" id="PF07687">
    <property type="entry name" value="M20_dimer"/>
    <property type="match status" value="1"/>
</dbReference>
<dbReference type="PROSITE" id="PS00759">
    <property type="entry name" value="ARGE_DAPE_CPG2_2"/>
    <property type="match status" value="1"/>
</dbReference>
<feature type="binding site" evidence="10">
    <location>
        <position position="124"/>
    </location>
    <ligand>
        <name>Zn(2+)</name>
        <dbReference type="ChEBI" id="CHEBI:29105"/>
        <label>1</label>
    </ligand>
</feature>
<dbReference type="EC" id="3.5.1.14" evidence="3"/>